<reference evidence="1" key="1">
    <citation type="submission" date="2018-05" db="EMBL/GenBank/DDBJ databases">
        <authorList>
            <person name="Lanie J.A."/>
            <person name="Ng W.-L."/>
            <person name="Kazmierczak K.M."/>
            <person name="Andrzejewski T.M."/>
            <person name="Davidsen T.M."/>
            <person name="Wayne K.J."/>
            <person name="Tettelin H."/>
            <person name="Glass J.I."/>
            <person name="Rusch D."/>
            <person name="Podicherti R."/>
            <person name="Tsui H.-C.T."/>
            <person name="Winkler M.E."/>
        </authorList>
    </citation>
    <scope>NUCLEOTIDE SEQUENCE</scope>
</reference>
<dbReference type="EMBL" id="UINC01141580">
    <property type="protein sequence ID" value="SVD29403.1"/>
    <property type="molecule type" value="Genomic_DNA"/>
</dbReference>
<name>A0A382U590_9ZZZZ</name>
<dbReference type="SUPFAM" id="SSF46955">
    <property type="entry name" value="Putative DNA-binding domain"/>
    <property type="match status" value="1"/>
</dbReference>
<gene>
    <name evidence="1" type="ORF">METZ01_LOCUS382257</name>
</gene>
<dbReference type="InterPro" id="IPR020825">
    <property type="entry name" value="Phe-tRNA_synthase-like_B3/B4"/>
</dbReference>
<organism evidence="1">
    <name type="scientific">marine metagenome</name>
    <dbReference type="NCBI Taxonomy" id="408172"/>
    <lineage>
        <taxon>unclassified sequences</taxon>
        <taxon>metagenomes</taxon>
        <taxon>ecological metagenomes</taxon>
    </lineage>
</organism>
<evidence type="ECO:0008006" key="2">
    <source>
        <dbReference type="Google" id="ProtNLM"/>
    </source>
</evidence>
<accession>A0A382U590</accession>
<proteinExistence type="predicted"/>
<dbReference type="AlphaFoldDB" id="A0A382U590"/>
<dbReference type="InterPro" id="IPR009061">
    <property type="entry name" value="DNA-bd_dom_put_sf"/>
</dbReference>
<sequence length="112" mass="11839">MKLPVSWIGEYTEVGSPDEVAGILTRAGIEIEDQEGEVLDLGISANRADLLSVLGVSRELAVHQGNSVHVPPLSESSGDPVDVEVSVEVPGLCDRYTARVIEGVTVGESPSW</sequence>
<protein>
    <recommendedName>
        <fullName evidence="2">tRNA-binding domain-containing protein</fullName>
    </recommendedName>
</protein>
<evidence type="ECO:0000313" key="1">
    <source>
        <dbReference type="EMBL" id="SVD29403.1"/>
    </source>
</evidence>
<dbReference type="Gene3D" id="3.50.40.10">
    <property type="entry name" value="Phenylalanyl-trna Synthetase, Chain B, domain 3"/>
    <property type="match status" value="1"/>
</dbReference>
<dbReference type="Gene3D" id="3.30.56.10">
    <property type="match status" value="1"/>
</dbReference>
<feature type="non-terminal residue" evidence="1">
    <location>
        <position position="112"/>
    </location>
</feature>